<name>A0A976P070_BRELC</name>
<protein>
    <recommendedName>
        <fullName evidence="1">Transmembrane protein 135 N-terminal domain-containing protein</fullName>
    </recommendedName>
</protein>
<gene>
    <name evidence="2" type="ORF">CCR75_008934</name>
</gene>
<reference evidence="2 3" key="1">
    <citation type="journal article" date="2021" name="Genome Biol.">
        <title>AFLAP: assembly-free linkage analysis pipeline using k-mers from genome sequencing data.</title>
        <authorList>
            <person name="Fletcher K."/>
            <person name="Zhang L."/>
            <person name="Gil J."/>
            <person name="Han R."/>
            <person name="Cavanaugh K."/>
            <person name="Michelmore R."/>
        </authorList>
    </citation>
    <scope>NUCLEOTIDE SEQUENCE [LARGE SCALE GENOMIC DNA]</scope>
    <source>
        <strain evidence="2 3">SF5</strain>
    </source>
</reference>
<evidence type="ECO:0000313" key="3">
    <source>
        <dbReference type="Proteomes" id="UP000294530"/>
    </source>
</evidence>
<dbReference type="GeneID" id="94352652"/>
<evidence type="ECO:0000313" key="2">
    <source>
        <dbReference type="EMBL" id="TDH74381.1"/>
    </source>
</evidence>
<dbReference type="AlphaFoldDB" id="A0A976P070"/>
<dbReference type="PANTHER" id="PTHR12459">
    <property type="entry name" value="TRANSMEMBRANE PROTEIN 135-RELATED"/>
    <property type="match status" value="1"/>
</dbReference>
<evidence type="ECO:0000259" key="1">
    <source>
        <dbReference type="Pfam" id="PF15982"/>
    </source>
</evidence>
<dbReference type="EMBL" id="SHOA02000011">
    <property type="protein sequence ID" value="TDH74381.1"/>
    <property type="molecule type" value="Genomic_DNA"/>
</dbReference>
<dbReference type="Pfam" id="PF15982">
    <property type="entry name" value="TMEM135_C_rich"/>
    <property type="match status" value="1"/>
</dbReference>
<dbReference type="InterPro" id="IPR031926">
    <property type="entry name" value="TMEM135_N"/>
</dbReference>
<feature type="domain" description="Transmembrane protein 135 N-terminal" evidence="1">
    <location>
        <begin position="306"/>
        <end position="417"/>
    </location>
</feature>
<dbReference type="Proteomes" id="UP000294530">
    <property type="component" value="Unassembled WGS sequence"/>
</dbReference>
<organism evidence="2 3">
    <name type="scientific">Bremia lactucae</name>
    <name type="common">Lettuce downy mildew</name>
    <dbReference type="NCBI Taxonomy" id="4779"/>
    <lineage>
        <taxon>Eukaryota</taxon>
        <taxon>Sar</taxon>
        <taxon>Stramenopiles</taxon>
        <taxon>Oomycota</taxon>
        <taxon>Peronosporomycetes</taxon>
        <taxon>Peronosporales</taxon>
        <taxon>Peronosporaceae</taxon>
        <taxon>Bremia</taxon>
    </lineage>
</organism>
<dbReference type="RefSeq" id="XP_067823879.1">
    <property type="nucleotide sequence ID" value="XM_067966981.1"/>
</dbReference>
<proteinExistence type="predicted"/>
<sequence length="512" mass="57874">MVSSFPTSLPPHVPSTLHVTASDISLFASTVEENDAPEFEQLAVRALASEEQMGGKKNNTLGLELLEALRLGKSNFLLAYNTRAGIAVLLRLLKFLQRRDWKAAANLPQLLDERYLNFRVDAVRLGLFLGWFTGGYKGLKALLPLLLRRIVPIKQLRDEGELKKIAASGSGAIAALALGFMDPKRRRSFALYALTRALQCGYNTAKRQKRWHFWGSDWQYGDALLFALSCAQVMYAYIMRPSTLPSDYFDFIQRTGPVEPETLEMVHNVNRGDPVSAATFQKLMDRKPGIPRALPLPTDIVSCRLVHANADSCLVGALLCFKRAFQKTFPLYLSLFIVPNMVIHFERFLRKPFETLAQSTFGAIRSNCFLASYVTLYLSLVCLHRRVVSADHRFFYYLAGFGASITILLEPKSRRSGIFAFCQKDVKLIRNLALLCTELALYVLPRAIDSLAMILQDRQVCFGFKYAEVVLFSASMSVMMYCYEEEMESMSPLLYNTMKRFLQTSTDKKINT</sequence>
<accession>A0A976P070</accession>
<dbReference type="InterPro" id="IPR026749">
    <property type="entry name" value="Tmem135"/>
</dbReference>
<keyword evidence="3" id="KW-1185">Reference proteome</keyword>
<dbReference type="PANTHER" id="PTHR12459:SF6">
    <property type="entry name" value="GB|AAD46013.1"/>
    <property type="match status" value="1"/>
</dbReference>
<comment type="caution">
    <text evidence="2">The sequence shown here is derived from an EMBL/GenBank/DDBJ whole genome shotgun (WGS) entry which is preliminary data.</text>
</comment>
<dbReference type="OrthoDB" id="291792at2759"/>
<dbReference type="KEGG" id="blac:94352652"/>